<organism evidence="1 2">
    <name type="scientific">Methylomonas subterranea</name>
    <dbReference type="NCBI Taxonomy" id="2952225"/>
    <lineage>
        <taxon>Bacteria</taxon>
        <taxon>Pseudomonadati</taxon>
        <taxon>Pseudomonadota</taxon>
        <taxon>Gammaproteobacteria</taxon>
        <taxon>Methylococcales</taxon>
        <taxon>Methylococcaceae</taxon>
        <taxon>Methylomonas</taxon>
    </lineage>
</organism>
<comment type="caution">
    <text evidence="1">The sequence shown here is derived from an EMBL/GenBank/DDBJ whole genome shotgun (WGS) entry which is preliminary data.</text>
</comment>
<dbReference type="RefSeq" id="WP_256600958.1">
    <property type="nucleotide sequence ID" value="NZ_JANIBJ010000005.1"/>
</dbReference>
<evidence type="ECO:0000313" key="1">
    <source>
        <dbReference type="EMBL" id="MCQ8103272.1"/>
    </source>
</evidence>
<gene>
    <name evidence="1" type="ORF">NP590_04060</name>
</gene>
<proteinExistence type="predicted"/>
<dbReference type="Proteomes" id="UP001524499">
    <property type="component" value="Unassembled WGS sequence"/>
</dbReference>
<name>A0ABT1TCT6_9GAMM</name>
<accession>A0ABT1TCT6</accession>
<protein>
    <submittedName>
        <fullName evidence="1">Uncharacterized protein</fullName>
    </submittedName>
</protein>
<evidence type="ECO:0000313" key="2">
    <source>
        <dbReference type="Proteomes" id="UP001524499"/>
    </source>
</evidence>
<reference evidence="1 2" key="1">
    <citation type="submission" date="2022-07" db="EMBL/GenBank/DDBJ databases">
        <title>Methylomonas rivi sp. nov., Methylomonas rosea sp. nov., Methylomonas aureus sp. nov. and Methylomonas subterranea sp. nov., four novel methanotrophs isolated from a freshwater creek and the deep terrestrial subsurface.</title>
        <authorList>
            <person name="Abin C."/>
            <person name="Sankaranarayanan K."/>
            <person name="Garner C."/>
            <person name="Sindelar R."/>
            <person name="Kotary K."/>
            <person name="Garner R."/>
            <person name="Barclay S."/>
            <person name="Lawson P."/>
            <person name="Krumholz L."/>
        </authorList>
    </citation>
    <scope>NUCLEOTIDE SEQUENCE [LARGE SCALE GENOMIC DNA]</scope>
    <source>
        <strain evidence="1 2">SURF-2</strain>
    </source>
</reference>
<sequence length="80" mass="9237">MQDYLEDLQTKHREAFMTPAVTRGCEETLIAYDIYRYISEKYPETACYRQGNALWLAMQMVVGVDKAAELMRQASILPAK</sequence>
<keyword evidence="2" id="KW-1185">Reference proteome</keyword>
<dbReference type="EMBL" id="JANIBJ010000005">
    <property type="protein sequence ID" value="MCQ8103272.1"/>
    <property type="molecule type" value="Genomic_DNA"/>
</dbReference>